<dbReference type="GO" id="GO:0031083">
    <property type="term" value="C:BLOC-1 complex"/>
    <property type="evidence" value="ECO:0007669"/>
    <property type="project" value="TreeGrafter"/>
</dbReference>
<comment type="subcellular location">
    <subcellularLocation>
        <location evidence="2">Endosome</location>
    </subcellularLocation>
</comment>
<evidence type="ECO:0000256" key="6">
    <source>
        <dbReference type="ARBA" id="ARBA00022753"/>
    </source>
</evidence>
<feature type="region of interest" description="Disordered" evidence="8">
    <location>
        <begin position="1"/>
        <end position="40"/>
    </location>
</feature>
<comment type="similarity">
    <text evidence="3">Belongs to the KXD1 family.</text>
</comment>
<dbReference type="GO" id="GO:0007032">
    <property type="term" value="P:endosome organization"/>
    <property type="evidence" value="ECO:0007669"/>
    <property type="project" value="TreeGrafter"/>
</dbReference>
<dbReference type="InterPro" id="IPR019371">
    <property type="entry name" value="KxDL_dom"/>
</dbReference>
<reference evidence="10" key="1">
    <citation type="submission" date="2014-02" db="EMBL/GenBank/DDBJ databases">
        <authorList>
            <person name="Genoscope - CEA"/>
        </authorList>
    </citation>
    <scope>NUCLEOTIDE SEQUENCE</scope>
    <source>
        <strain evidence="10">LS3</strain>
    </source>
</reference>
<evidence type="ECO:0000256" key="3">
    <source>
        <dbReference type="ARBA" id="ARBA00005913"/>
    </source>
</evidence>
<sequence length="150" mass="16793">MRRHVRGPSVDSSQFAVPDDDESLDGGESVSSYAGSGESVTNETFNPVDFLSDAFSSAFDPSKLDRAVANQAQTSGLINSKAHEVETLRAESAARLAEIRTIFNQGIKDVKRVQKDLEYIHRMTKHLQQVAKKRYPVEFQQAIDKHREQK</sequence>
<evidence type="ECO:0000256" key="2">
    <source>
        <dbReference type="ARBA" id="ARBA00004177"/>
    </source>
</evidence>
<organism evidence="10">
    <name type="scientific">Blastobotrys adeninivorans</name>
    <name type="common">Yeast</name>
    <name type="synonym">Arxula adeninivorans</name>
    <dbReference type="NCBI Taxonomy" id="409370"/>
    <lineage>
        <taxon>Eukaryota</taxon>
        <taxon>Fungi</taxon>
        <taxon>Dikarya</taxon>
        <taxon>Ascomycota</taxon>
        <taxon>Saccharomycotina</taxon>
        <taxon>Dipodascomycetes</taxon>
        <taxon>Dipodascales</taxon>
        <taxon>Trichomonascaceae</taxon>
        <taxon>Blastobotrys</taxon>
    </lineage>
</organism>
<accession>A0A060T846</accession>
<gene>
    <name evidence="10" type="ORF">GNLVRS02_ARAD1C26752g</name>
</gene>
<evidence type="ECO:0000256" key="5">
    <source>
        <dbReference type="ARBA" id="ARBA00022448"/>
    </source>
</evidence>
<feature type="domain" description="KxDL" evidence="9">
    <location>
        <begin position="55"/>
        <end position="139"/>
    </location>
</feature>
<dbReference type="PANTHER" id="PTHR37787:SF1">
    <property type="entry name" value="BIOGENESIS OF LYSOSOME-RELATED ORGANELLES COMPLEX 1 SUBUNIT KXD1"/>
    <property type="match status" value="1"/>
</dbReference>
<dbReference type="PhylomeDB" id="A0A060T846"/>
<evidence type="ECO:0000256" key="7">
    <source>
        <dbReference type="ARBA" id="ARBA00029808"/>
    </source>
</evidence>
<dbReference type="GO" id="GO:0032880">
    <property type="term" value="P:regulation of protein localization"/>
    <property type="evidence" value="ECO:0007669"/>
    <property type="project" value="TreeGrafter"/>
</dbReference>
<protein>
    <recommendedName>
        <fullName evidence="4">Biogenesis of lysosome-related organelles complex 1 subunit KXD1</fullName>
    </recommendedName>
    <alternativeName>
        <fullName evidence="7">KxDL homolog</fullName>
    </alternativeName>
</protein>
<dbReference type="EMBL" id="HG937693">
    <property type="protein sequence ID" value="CDP35062.1"/>
    <property type="molecule type" value="Genomic_DNA"/>
</dbReference>
<keyword evidence="5" id="KW-0813">Transport</keyword>
<reference evidence="10" key="2">
    <citation type="submission" date="2014-06" db="EMBL/GenBank/DDBJ databases">
        <title>The complete genome of Blastobotrys (Arxula) adeninivorans LS3 - a yeast of biotechnological interest.</title>
        <authorList>
            <person name="Kunze G."/>
            <person name="Gaillardin C."/>
            <person name="Czernicka M."/>
            <person name="Durrens P."/>
            <person name="Martin T."/>
            <person name="Boer E."/>
            <person name="Gabaldon T."/>
            <person name="Cruz J."/>
            <person name="Talla E."/>
            <person name="Marck C."/>
            <person name="Goffeau A."/>
            <person name="Barbe V."/>
            <person name="Baret P."/>
            <person name="Baronian K."/>
            <person name="Beier S."/>
            <person name="Bleykasten C."/>
            <person name="Bode R."/>
            <person name="Casaregola S."/>
            <person name="Despons L."/>
            <person name="Fairhead C."/>
            <person name="Giersberg M."/>
            <person name="Gierski P."/>
            <person name="Hahnel U."/>
            <person name="Hartmann A."/>
            <person name="Jankowska D."/>
            <person name="Jubin C."/>
            <person name="Jung P."/>
            <person name="Lafontaine I."/>
            <person name="Leh-Louis V."/>
            <person name="Lemaire M."/>
            <person name="Marcet-Houben M."/>
            <person name="Mascher M."/>
            <person name="Morel G."/>
            <person name="Richard G.-F."/>
            <person name="Riechen J."/>
            <person name="Sacerdot C."/>
            <person name="Sarkar A."/>
            <person name="Savel G."/>
            <person name="Schacherer J."/>
            <person name="Sherman D."/>
            <person name="Straub M.-L."/>
            <person name="Stein N."/>
            <person name="Thierry A."/>
            <person name="Trautwein-Schult A."/>
            <person name="Westhof E."/>
            <person name="Worch S."/>
            <person name="Dujon B."/>
            <person name="Souciet J.-L."/>
            <person name="Wincker P."/>
            <person name="Scholz U."/>
            <person name="Neuveglise N."/>
        </authorList>
    </citation>
    <scope>NUCLEOTIDE SEQUENCE</scope>
    <source>
        <strain evidence="10">LS3</strain>
    </source>
</reference>
<dbReference type="AlphaFoldDB" id="A0A060T846"/>
<keyword evidence="6" id="KW-0967">Endosome</keyword>
<evidence type="ECO:0000256" key="4">
    <source>
        <dbReference type="ARBA" id="ARBA00016207"/>
    </source>
</evidence>
<dbReference type="InterPro" id="IPR051390">
    <property type="entry name" value="BLOC-1_subunit_KXD1"/>
</dbReference>
<evidence type="ECO:0000259" key="9">
    <source>
        <dbReference type="Pfam" id="PF10241"/>
    </source>
</evidence>
<dbReference type="PANTHER" id="PTHR37787">
    <property type="entry name" value="BIOGENESIS OF LYSOSOME-RELATED ORGANELLES COMPLEX 1 SUBUNIT KXD1"/>
    <property type="match status" value="1"/>
</dbReference>
<name>A0A060T846_BLAAD</name>
<proteinExistence type="inferred from homology"/>
<dbReference type="GO" id="GO:0005768">
    <property type="term" value="C:endosome"/>
    <property type="evidence" value="ECO:0007669"/>
    <property type="project" value="UniProtKB-SubCell"/>
</dbReference>
<feature type="compositionally biased region" description="Polar residues" evidence="8">
    <location>
        <begin position="29"/>
        <end position="40"/>
    </location>
</feature>
<comment type="function">
    <text evidence="1">Component of the biogenesis of lysosome-related organelles complex-1 (BLOC-1) involved in endosomal cargo sorting.</text>
</comment>
<dbReference type="Pfam" id="PF10241">
    <property type="entry name" value="KxDL"/>
    <property type="match status" value="1"/>
</dbReference>
<evidence type="ECO:0000313" key="10">
    <source>
        <dbReference type="EMBL" id="CDP35062.1"/>
    </source>
</evidence>
<evidence type="ECO:0000256" key="1">
    <source>
        <dbReference type="ARBA" id="ARBA00002069"/>
    </source>
</evidence>
<evidence type="ECO:0000256" key="8">
    <source>
        <dbReference type="SAM" id="MobiDB-lite"/>
    </source>
</evidence>